<name>A0ABU5QKI2_9BACT</name>
<evidence type="ECO:0000313" key="3">
    <source>
        <dbReference type="Proteomes" id="UP001304671"/>
    </source>
</evidence>
<dbReference type="InterPro" id="IPR002711">
    <property type="entry name" value="HNH"/>
</dbReference>
<dbReference type="PANTHER" id="PTHR39639:SF1">
    <property type="entry name" value="DUF262 DOMAIN-CONTAINING PROTEIN"/>
    <property type="match status" value="1"/>
</dbReference>
<feature type="domain" description="HNH nuclease" evidence="1">
    <location>
        <begin position="401"/>
        <end position="454"/>
    </location>
</feature>
<accession>A0ABU5QKI2</accession>
<proteinExistence type="predicted"/>
<protein>
    <submittedName>
        <fullName evidence="2">DUF262 domain-containing protein</fullName>
    </submittedName>
</protein>
<dbReference type="SMART" id="SM00507">
    <property type="entry name" value="HNHc"/>
    <property type="match status" value="1"/>
</dbReference>
<evidence type="ECO:0000259" key="1">
    <source>
        <dbReference type="SMART" id="SM00507"/>
    </source>
</evidence>
<keyword evidence="3" id="KW-1185">Reference proteome</keyword>
<dbReference type="PANTHER" id="PTHR39639">
    <property type="entry name" value="CHROMOSOME 16, WHOLE GENOME SHOTGUN SEQUENCE"/>
    <property type="match status" value="1"/>
</dbReference>
<comment type="caution">
    <text evidence="2">The sequence shown here is derived from an EMBL/GenBank/DDBJ whole genome shotgun (WGS) entry which is preliminary data.</text>
</comment>
<dbReference type="Gene3D" id="1.10.30.50">
    <property type="match status" value="1"/>
</dbReference>
<dbReference type="Pfam" id="PF03235">
    <property type="entry name" value="GmrSD_N"/>
    <property type="match status" value="1"/>
</dbReference>
<dbReference type="Proteomes" id="UP001304671">
    <property type="component" value="Unassembled WGS sequence"/>
</dbReference>
<dbReference type="RefSeq" id="WP_323248033.1">
    <property type="nucleotide sequence ID" value="NZ_JAYFUL010000008.1"/>
</dbReference>
<dbReference type="InterPro" id="IPR003615">
    <property type="entry name" value="HNH_nuc"/>
</dbReference>
<organism evidence="2 3">
    <name type="scientific">Arcicella aquatica</name>
    <dbReference type="NCBI Taxonomy" id="217141"/>
    <lineage>
        <taxon>Bacteria</taxon>
        <taxon>Pseudomonadati</taxon>
        <taxon>Bacteroidota</taxon>
        <taxon>Cytophagia</taxon>
        <taxon>Cytophagales</taxon>
        <taxon>Flectobacillaceae</taxon>
        <taxon>Arcicella</taxon>
    </lineage>
</organism>
<dbReference type="Pfam" id="PF01844">
    <property type="entry name" value="HNH"/>
    <property type="match status" value="1"/>
</dbReference>
<sequence>MTQENLNDTSELELKNELIDIECLPENEELELIIDETENRKIIWQPKDFSIREFLSMSQDGDLELQPEYQRKYVTTPKIASKLIESIIMDVPIPVIYLSEGKDGKYSVIDGQQRLTSFLSFLSGKYPNGHTFKLTGLSVFKELNKKSFTELDIEFQNKIRKTTLHTIVIKKESNEDVKFEIFERLNTGSTALNEDEIRNSVYRGNYINLLAKLENNDTFHKLVQKDNYRKRMIYRGMILRFFALTEKTYLNYKPSIKQFCNKELRDNRFLSSEKVKEYEERFYHCVDLVKVVFGETAFRRYILVENEKLNGNWATTRINMALFDIQMCCFANYSKNEILRNANFIREAMLELMTSDKEFIDSILIQTSNREVLKKRFKIWSNKLDEIMGNNGYQQRTFSFQVKKELFDKNPICAISGQSILSIEDSEVDHIIPFSKGGKTEIENAQLVLRYFNRAKNNKM</sequence>
<dbReference type="InterPro" id="IPR004919">
    <property type="entry name" value="GmrSD_N"/>
</dbReference>
<evidence type="ECO:0000313" key="2">
    <source>
        <dbReference type="EMBL" id="MEA5257565.1"/>
    </source>
</evidence>
<reference evidence="2 3" key="1">
    <citation type="submission" date="2023-12" db="EMBL/GenBank/DDBJ databases">
        <title>Novel species of the genus Arcicella isolated from rivers.</title>
        <authorList>
            <person name="Lu H."/>
        </authorList>
    </citation>
    <scope>NUCLEOTIDE SEQUENCE [LARGE SCALE GENOMIC DNA]</scope>
    <source>
        <strain evidence="2 3">LMG 21963</strain>
    </source>
</reference>
<dbReference type="CDD" id="cd00085">
    <property type="entry name" value="HNHc"/>
    <property type="match status" value="1"/>
</dbReference>
<dbReference type="EMBL" id="JAYFUL010000008">
    <property type="protein sequence ID" value="MEA5257565.1"/>
    <property type="molecule type" value="Genomic_DNA"/>
</dbReference>
<gene>
    <name evidence="2" type="ORF">VB264_07210</name>
</gene>